<keyword evidence="1" id="KW-0732">Signal</keyword>
<dbReference type="AlphaFoldDB" id="A0A345BEN7"/>
<dbReference type="InterPro" id="IPR036682">
    <property type="entry name" value="OS_D_A10/PebIII_sf"/>
</dbReference>
<evidence type="ECO:0000256" key="1">
    <source>
        <dbReference type="SAM" id="SignalP"/>
    </source>
</evidence>
<proteinExistence type="evidence at transcript level"/>
<organism evidence="2">
    <name type="scientific">Lobesia botrana</name>
    <dbReference type="NCBI Taxonomy" id="209534"/>
    <lineage>
        <taxon>Eukaryota</taxon>
        <taxon>Metazoa</taxon>
        <taxon>Ecdysozoa</taxon>
        <taxon>Arthropoda</taxon>
        <taxon>Hexapoda</taxon>
        <taxon>Insecta</taxon>
        <taxon>Pterygota</taxon>
        <taxon>Neoptera</taxon>
        <taxon>Endopterygota</taxon>
        <taxon>Lepidoptera</taxon>
        <taxon>Glossata</taxon>
        <taxon>Ditrysia</taxon>
        <taxon>Tortricoidea</taxon>
        <taxon>Tortricidae</taxon>
        <taxon>Olethreutinae</taxon>
        <taxon>Olethreutini</taxon>
        <taxon>Lobesia</taxon>
    </lineage>
</organism>
<feature type="signal peptide" evidence="1">
    <location>
        <begin position="1"/>
        <end position="16"/>
    </location>
</feature>
<reference evidence="2" key="1">
    <citation type="journal article" date="2018" name="Comp. Biochem. Physiol. Part D Genomics Proteomics">
        <title>Analysis of the grapevine moth Lobesia botrana antennal transcriptome and expression of odorant-binding and chemosensory proteins.</title>
        <authorList>
            <person name="Rojas V."/>
            <person name="Jimenez H."/>
            <person name="Palma-Millanao R."/>
            <person name="Gonzalez-Gonzalez A."/>
            <person name="Machuca J."/>
            <person name="Godoy R."/>
            <person name="Ceballos R."/>
            <person name="Mutis A."/>
            <person name="Venthur H."/>
        </authorList>
    </citation>
    <scope>NUCLEOTIDE SEQUENCE</scope>
</reference>
<feature type="chain" id="PRO_5016815876" evidence="1">
    <location>
        <begin position="17"/>
        <end position="186"/>
    </location>
</feature>
<dbReference type="InterPro" id="IPR005055">
    <property type="entry name" value="A10/PebIII"/>
</dbReference>
<sequence>MLSEITLLCLVASSLGEPTIAGIDRTMSEGMTSMGYNVIYGDEDLTMFNAVQDQVEKRAMNAKIRLNELIQPLPVIDVKCLMSADHYCSKEMKEMKGVIIQAIKDDCKTCTAAQKEGAGKVIAAMMAHDPASWKLFLTRLALLLKEKKREKIHVSPDTEQSKYRAVGEPEDVTNVRSKRFLLPGAK</sequence>
<dbReference type="Gene3D" id="1.10.2080.10">
    <property type="entry name" value="Insect odorant-binding protein A10/Ejaculatory bulb-specific protein 3"/>
    <property type="match status" value="1"/>
</dbReference>
<protein>
    <submittedName>
        <fullName evidence="2">Chemosensory protein CSP14</fullName>
    </submittedName>
</protein>
<evidence type="ECO:0000313" key="2">
    <source>
        <dbReference type="EMBL" id="AXF48711.1"/>
    </source>
</evidence>
<dbReference type="SUPFAM" id="SSF100910">
    <property type="entry name" value="Chemosensory protein Csp2"/>
    <property type="match status" value="1"/>
</dbReference>
<dbReference type="EMBL" id="MG788193">
    <property type="protein sequence ID" value="AXF48711.1"/>
    <property type="molecule type" value="mRNA"/>
</dbReference>
<accession>A0A345BEN7</accession>
<dbReference type="Pfam" id="PF03392">
    <property type="entry name" value="OS-D"/>
    <property type="match status" value="1"/>
</dbReference>
<name>A0A345BEN7_9NEOP</name>